<accession>A0AA40ZXU6</accession>
<dbReference type="GO" id="GO:0003677">
    <property type="term" value="F:DNA binding"/>
    <property type="evidence" value="ECO:0007669"/>
    <property type="project" value="InterPro"/>
</dbReference>
<dbReference type="InterPro" id="IPR010982">
    <property type="entry name" value="Lambda_DNA-bd_dom_sf"/>
</dbReference>
<dbReference type="SUPFAM" id="SSF47413">
    <property type="entry name" value="lambda repressor-like DNA-binding domains"/>
    <property type="match status" value="1"/>
</dbReference>
<proteinExistence type="predicted"/>
<feature type="region of interest" description="Disordered" evidence="1">
    <location>
        <begin position="56"/>
        <end position="89"/>
    </location>
</feature>
<dbReference type="Pfam" id="PF15943">
    <property type="entry name" value="YdaS_toxin"/>
    <property type="match status" value="1"/>
</dbReference>
<dbReference type="Gene3D" id="1.10.260.40">
    <property type="entry name" value="lambda repressor-like DNA-binding domains"/>
    <property type="match status" value="1"/>
</dbReference>
<dbReference type="EMBL" id="JAFHKU010000123">
    <property type="protein sequence ID" value="MBN3557927.1"/>
    <property type="molecule type" value="Genomic_DNA"/>
</dbReference>
<reference evidence="2" key="1">
    <citation type="submission" date="2021-01" db="EMBL/GenBank/DDBJ databases">
        <title>Genome Sequencing of Type Strains.</title>
        <authorList>
            <person name="Lemaire J.F."/>
            <person name="Inderbitzin P."/>
            <person name="Collins S.B."/>
            <person name="Wespe N."/>
            <person name="Knight-Connoni V."/>
        </authorList>
    </citation>
    <scope>NUCLEOTIDE SEQUENCE</scope>
    <source>
        <strain evidence="2">DSM 14562</strain>
    </source>
</reference>
<dbReference type="RefSeq" id="WP_184105533.1">
    <property type="nucleotide sequence ID" value="NZ_JAFHKU010000123.1"/>
</dbReference>
<evidence type="ECO:0000256" key="1">
    <source>
        <dbReference type="SAM" id="MobiDB-lite"/>
    </source>
</evidence>
<dbReference type="Proteomes" id="UP000704529">
    <property type="component" value="Unassembled WGS sequence"/>
</dbReference>
<protein>
    <submittedName>
        <fullName evidence="2">Helix-turn-helix domain-containing protein</fullName>
    </submittedName>
</protein>
<feature type="compositionally biased region" description="Basic and acidic residues" evidence="1">
    <location>
        <begin position="59"/>
        <end position="74"/>
    </location>
</feature>
<sequence>MDSNLTMLAALELAVRRIGGQSATARCRGVSQPTVHNWLRKAKKCPPEHVLGMEAASEVSRHDLRPDLYPREDATPTPAAPPLIEQARS</sequence>
<dbReference type="AlphaFoldDB" id="A0AA40ZXU6"/>
<evidence type="ECO:0000313" key="2">
    <source>
        <dbReference type="EMBL" id="MBN3557927.1"/>
    </source>
</evidence>
<name>A0AA40ZXU6_9SPHN</name>
<gene>
    <name evidence="2" type="ORF">JYA60_06770</name>
</gene>
<comment type="caution">
    <text evidence="2">The sequence shown here is derived from an EMBL/GenBank/DDBJ whole genome shotgun (WGS) entry which is preliminary data.</text>
</comment>
<organism evidence="2 3">
    <name type="scientific">Sphingomonas yabuuchiae</name>
    <dbReference type="NCBI Taxonomy" id="172044"/>
    <lineage>
        <taxon>Bacteria</taxon>
        <taxon>Pseudomonadati</taxon>
        <taxon>Pseudomonadota</taxon>
        <taxon>Alphaproteobacteria</taxon>
        <taxon>Sphingomonadales</taxon>
        <taxon>Sphingomonadaceae</taxon>
        <taxon>Sphingomonas</taxon>
    </lineage>
</organism>
<evidence type="ECO:0000313" key="3">
    <source>
        <dbReference type="Proteomes" id="UP000704529"/>
    </source>
</evidence>
<dbReference type="InterPro" id="IPR031856">
    <property type="entry name" value="YdaS_toxin-like"/>
</dbReference>